<evidence type="ECO:0000256" key="3">
    <source>
        <dbReference type="ARBA" id="ARBA00022989"/>
    </source>
</evidence>
<keyword evidence="3 5" id="KW-1133">Transmembrane helix</keyword>
<organism evidence="7 8">
    <name type="scientific">Petrachloros mirabilis ULC683</name>
    <dbReference type="NCBI Taxonomy" id="2781853"/>
    <lineage>
        <taxon>Bacteria</taxon>
        <taxon>Bacillati</taxon>
        <taxon>Cyanobacteriota</taxon>
        <taxon>Cyanophyceae</taxon>
        <taxon>Synechococcales</taxon>
        <taxon>Petrachlorosaceae</taxon>
        <taxon>Petrachloros</taxon>
        <taxon>Petrachloros mirabilis</taxon>
    </lineage>
</organism>
<dbReference type="Pfam" id="PF06305">
    <property type="entry name" value="LapA_dom"/>
    <property type="match status" value="1"/>
</dbReference>
<evidence type="ECO:0000256" key="5">
    <source>
        <dbReference type="SAM" id="Phobius"/>
    </source>
</evidence>
<keyword evidence="1" id="KW-1003">Cell membrane</keyword>
<dbReference type="Proteomes" id="UP000607397">
    <property type="component" value="Unassembled WGS sequence"/>
</dbReference>
<evidence type="ECO:0000259" key="6">
    <source>
        <dbReference type="Pfam" id="PF06305"/>
    </source>
</evidence>
<evidence type="ECO:0000256" key="2">
    <source>
        <dbReference type="ARBA" id="ARBA00022692"/>
    </source>
</evidence>
<dbReference type="EMBL" id="WVIC01000009">
    <property type="protein sequence ID" value="NCJ06071.1"/>
    <property type="molecule type" value="Genomic_DNA"/>
</dbReference>
<gene>
    <name evidence="7" type="ORF">GS597_05985</name>
</gene>
<comment type="caution">
    <text evidence="7">The sequence shown here is derived from an EMBL/GenBank/DDBJ whole genome shotgun (WGS) entry which is preliminary data.</text>
</comment>
<evidence type="ECO:0000256" key="4">
    <source>
        <dbReference type="ARBA" id="ARBA00023136"/>
    </source>
</evidence>
<dbReference type="InterPro" id="IPR010445">
    <property type="entry name" value="LapA_dom"/>
</dbReference>
<feature type="domain" description="Lipopolysaccharide assembly protein A" evidence="6">
    <location>
        <begin position="26"/>
        <end position="65"/>
    </location>
</feature>
<evidence type="ECO:0000256" key="1">
    <source>
        <dbReference type="ARBA" id="ARBA00022475"/>
    </source>
</evidence>
<sequence length="84" mass="8955">MRKAMHGMVSVILGAWVVAIAVLSVQNATAVSVRFLLWRSVPLPVGVILAFAVGVGVLLVAMAKILWQVSGDSADPLPHRSRRP</sequence>
<dbReference type="GO" id="GO:0005886">
    <property type="term" value="C:plasma membrane"/>
    <property type="evidence" value="ECO:0007669"/>
    <property type="project" value="InterPro"/>
</dbReference>
<keyword evidence="2 5" id="KW-0812">Transmembrane</keyword>
<keyword evidence="4 5" id="KW-0472">Membrane</keyword>
<dbReference type="AlphaFoldDB" id="A0A8K1ZXZ5"/>
<evidence type="ECO:0000313" key="8">
    <source>
        <dbReference type="Proteomes" id="UP000607397"/>
    </source>
</evidence>
<proteinExistence type="predicted"/>
<reference evidence="7" key="1">
    <citation type="submission" date="2019-12" db="EMBL/GenBank/DDBJ databases">
        <title>High-Quality draft genome sequences of three cyanobacteria isolated from the limestone walls of the Old Cathedral of Coimbra.</title>
        <authorList>
            <person name="Tiago I."/>
            <person name="Soares F."/>
            <person name="Portugal A."/>
        </authorList>
    </citation>
    <scope>NUCLEOTIDE SEQUENCE [LARGE SCALE GENOMIC DNA]</scope>
    <source>
        <strain evidence="7">C</strain>
    </source>
</reference>
<evidence type="ECO:0000313" key="7">
    <source>
        <dbReference type="EMBL" id="NCJ06071.1"/>
    </source>
</evidence>
<name>A0A8K1ZXZ5_9CYAN</name>
<accession>A0A8K1ZXZ5</accession>
<keyword evidence="8" id="KW-1185">Reference proteome</keyword>
<protein>
    <submittedName>
        <fullName evidence="7">DUF1049 domain-containing protein</fullName>
    </submittedName>
</protein>
<feature type="transmembrane region" description="Helical" evidence="5">
    <location>
        <begin position="46"/>
        <end position="67"/>
    </location>
</feature>